<keyword evidence="2" id="KW-1185">Reference proteome</keyword>
<gene>
    <name evidence="1" type="ORF">PUN28_005456</name>
</gene>
<comment type="caution">
    <text evidence="1">The sequence shown here is derived from an EMBL/GenBank/DDBJ whole genome shotgun (WGS) entry which is preliminary data.</text>
</comment>
<organism evidence="1 2">
    <name type="scientific">Cardiocondyla obscurior</name>
    <dbReference type="NCBI Taxonomy" id="286306"/>
    <lineage>
        <taxon>Eukaryota</taxon>
        <taxon>Metazoa</taxon>
        <taxon>Ecdysozoa</taxon>
        <taxon>Arthropoda</taxon>
        <taxon>Hexapoda</taxon>
        <taxon>Insecta</taxon>
        <taxon>Pterygota</taxon>
        <taxon>Neoptera</taxon>
        <taxon>Endopterygota</taxon>
        <taxon>Hymenoptera</taxon>
        <taxon>Apocrita</taxon>
        <taxon>Aculeata</taxon>
        <taxon>Formicoidea</taxon>
        <taxon>Formicidae</taxon>
        <taxon>Myrmicinae</taxon>
        <taxon>Cardiocondyla</taxon>
    </lineage>
</organism>
<name>A0AAW2GI13_9HYME</name>
<protein>
    <submittedName>
        <fullName evidence="1">Uncharacterized protein</fullName>
    </submittedName>
</protein>
<proteinExistence type="predicted"/>
<sequence length="151" mass="16916">MAGSNGGITRKINCCSCFALQKRKLPQEQFRAGLSMVLPKSNMCTSDNVNEVVTRVATRSHKTHKEREFIIKDNLKKKCSVQQPNVINCKYGPEPPDAIFLSKSLLGGFASANLRDLYIESRAQVMECFPTMGNFRTRSVCSQREFSDTTS</sequence>
<dbReference type="AlphaFoldDB" id="A0AAW2GI13"/>
<accession>A0AAW2GI13</accession>
<dbReference type="Proteomes" id="UP001430953">
    <property type="component" value="Unassembled WGS sequence"/>
</dbReference>
<reference evidence="1 2" key="1">
    <citation type="submission" date="2023-03" db="EMBL/GenBank/DDBJ databases">
        <title>High recombination rates correlate with genetic variation in Cardiocondyla obscurior ants.</title>
        <authorList>
            <person name="Errbii M."/>
        </authorList>
    </citation>
    <scope>NUCLEOTIDE SEQUENCE [LARGE SCALE GENOMIC DNA]</scope>
    <source>
        <strain evidence="1">Alpha-2009</strain>
        <tissue evidence="1">Whole body</tissue>
    </source>
</reference>
<evidence type="ECO:0000313" key="1">
    <source>
        <dbReference type="EMBL" id="KAL0127180.1"/>
    </source>
</evidence>
<evidence type="ECO:0000313" key="2">
    <source>
        <dbReference type="Proteomes" id="UP001430953"/>
    </source>
</evidence>
<dbReference type="EMBL" id="JADYXP020000004">
    <property type="protein sequence ID" value="KAL0127180.1"/>
    <property type="molecule type" value="Genomic_DNA"/>
</dbReference>